<protein>
    <recommendedName>
        <fullName evidence="2 9">Glutamate--cysteine ligase</fullName>
        <ecNumber evidence="2 9">6.3.2.2</ecNumber>
    </recommendedName>
</protein>
<evidence type="ECO:0000256" key="2">
    <source>
        <dbReference type="ARBA" id="ARBA00012220"/>
    </source>
</evidence>
<proteinExistence type="inferred from homology"/>
<keyword evidence="6" id="KW-0067">ATP-binding</keyword>
<dbReference type="PANTHER" id="PTHR38761">
    <property type="entry name" value="GLUTAMATE--CYSTEINE LIGASE"/>
    <property type="match status" value="1"/>
</dbReference>
<evidence type="ECO:0000256" key="7">
    <source>
        <dbReference type="ARBA" id="ARBA00048819"/>
    </source>
</evidence>
<dbReference type="GO" id="GO:0006750">
    <property type="term" value="P:glutathione biosynthetic process"/>
    <property type="evidence" value="ECO:0007669"/>
    <property type="project" value="UniProtKB-UniPathway"/>
</dbReference>
<evidence type="ECO:0000256" key="4">
    <source>
        <dbReference type="ARBA" id="ARBA00022684"/>
    </source>
</evidence>
<evidence type="ECO:0000259" key="10">
    <source>
        <dbReference type="Pfam" id="PF04262"/>
    </source>
</evidence>
<dbReference type="Gene3D" id="3.30.590.20">
    <property type="match status" value="1"/>
</dbReference>
<comment type="caution">
    <text evidence="11">The sequence shown here is derived from an EMBL/GenBank/DDBJ whole genome shotgun (WGS) entry which is preliminary data.</text>
</comment>
<evidence type="ECO:0000313" key="11">
    <source>
        <dbReference type="EMBL" id="KRM00812.1"/>
    </source>
</evidence>
<dbReference type="InterPro" id="IPR007370">
    <property type="entry name" value="Glu_cys_ligase"/>
</dbReference>
<evidence type="ECO:0000256" key="5">
    <source>
        <dbReference type="ARBA" id="ARBA00022741"/>
    </source>
</evidence>
<evidence type="ECO:0000256" key="8">
    <source>
        <dbReference type="RuleBase" id="RU003544"/>
    </source>
</evidence>
<organism evidence="11 12">
    <name type="scientific">Limosilactobacillus gastricus DSM 16045</name>
    <dbReference type="NCBI Taxonomy" id="1423749"/>
    <lineage>
        <taxon>Bacteria</taxon>
        <taxon>Bacillati</taxon>
        <taxon>Bacillota</taxon>
        <taxon>Bacilli</taxon>
        <taxon>Lactobacillales</taxon>
        <taxon>Lactobacillaceae</taxon>
        <taxon>Limosilactobacillus</taxon>
    </lineage>
</organism>
<dbReference type="GO" id="GO:0004357">
    <property type="term" value="F:glutamate-cysteine ligase activity"/>
    <property type="evidence" value="ECO:0007669"/>
    <property type="project" value="UniProtKB-EC"/>
</dbReference>
<dbReference type="RefSeq" id="WP_056937873.1">
    <property type="nucleotide sequence ID" value="NZ_AZFN01000025.1"/>
</dbReference>
<comment type="similarity">
    <text evidence="8">Belongs to the glutamate--cysteine ligase type 1 family.</text>
</comment>
<name>A0A0R1VFY3_9LACO</name>
<accession>A0A0R1VFY3</accession>
<dbReference type="EMBL" id="AZFN01000025">
    <property type="protein sequence ID" value="KRM00812.1"/>
    <property type="molecule type" value="Genomic_DNA"/>
</dbReference>
<dbReference type="EC" id="6.3.2.2" evidence="2 9"/>
<dbReference type="AlphaFoldDB" id="A0A0R1VFY3"/>
<keyword evidence="3 8" id="KW-0436">Ligase</keyword>
<dbReference type="SUPFAM" id="SSF55931">
    <property type="entry name" value="Glutamine synthetase/guanido kinase"/>
    <property type="match status" value="1"/>
</dbReference>
<evidence type="ECO:0000256" key="3">
    <source>
        <dbReference type="ARBA" id="ARBA00022598"/>
    </source>
</evidence>
<dbReference type="GO" id="GO:0046872">
    <property type="term" value="F:metal ion binding"/>
    <property type="evidence" value="ECO:0007669"/>
    <property type="project" value="TreeGrafter"/>
</dbReference>
<evidence type="ECO:0000256" key="6">
    <source>
        <dbReference type="ARBA" id="ARBA00022840"/>
    </source>
</evidence>
<dbReference type="GO" id="GO:0005524">
    <property type="term" value="F:ATP binding"/>
    <property type="evidence" value="ECO:0007669"/>
    <property type="project" value="UniProtKB-KW"/>
</dbReference>
<reference evidence="11 12" key="1">
    <citation type="journal article" date="2015" name="Genome Announc.">
        <title>Expanding the biotechnology potential of lactobacilli through comparative genomics of 213 strains and associated genera.</title>
        <authorList>
            <person name="Sun Z."/>
            <person name="Harris H.M."/>
            <person name="McCann A."/>
            <person name="Guo C."/>
            <person name="Argimon S."/>
            <person name="Zhang W."/>
            <person name="Yang X."/>
            <person name="Jeffery I.B."/>
            <person name="Cooney J.C."/>
            <person name="Kagawa T.F."/>
            <person name="Liu W."/>
            <person name="Song Y."/>
            <person name="Salvetti E."/>
            <person name="Wrobel A."/>
            <person name="Rasinkangas P."/>
            <person name="Parkhill J."/>
            <person name="Rea M.C."/>
            <person name="O'Sullivan O."/>
            <person name="Ritari J."/>
            <person name="Douillard F.P."/>
            <person name="Paul Ross R."/>
            <person name="Yang R."/>
            <person name="Briner A.E."/>
            <person name="Felis G.E."/>
            <person name="de Vos W.M."/>
            <person name="Barrangou R."/>
            <person name="Klaenhammer T.R."/>
            <person name="Caufield P.W."/>
            <person name="Cui Y."/>
            <person name="Zhang H."/>
            <person name="O'Toole P.W."/>
        </authorList>
    </citation>
    <scope>NUCLEOTIDE SEQUENCE [LARGE SCALE GENOMIC DNA]</scope>
    <source>
        <strain evidence="11 12">DSM 16045</strain>
    </source>
</reference>
<dbReference type="InterPro" id="IPR014746">
    <property type="entry name" value="Gln_synth/guanido_kin_cat_dom"/>
</dbReference>
<comment type="pathway">
    <text evidence="1 9">Sulfur metabolism; glutathione biosynthesis; glutathione from L-cysteine and L-glutamate: step 1/2.</text>
</comment>
<feature type="domain" description="Glutamate--cysteine ligase" evidence="10">
    <location>
        <begin position="18"/>
        <end position="208"/>
    </location>
</feature>
<dbReference type="InterPro" id="IPR006334">
    <property type="entry name" value="Glut_cys_ligase"/>
</dbReference>
<dbReference type="PANTHER" id="PTHR38761:SF1">
    <property type="entry name" value="GLUTAMATE--CYSTEINE LIGASE"/>
    <property type="match status" value="1"/>
</dbReference>
<dbReference type="UniPathway" id="UPA00142">
    <property type="reaction ID" value="UER00209"/>
</dbReference>
<sequence>MFSRIGQIIFDHEAVLEASDFKMGIEIEMNRVDKRGHLSREPYPAAVGDQAQNPWLTNDFLSTMSEIVTPAADNATDAMHYLYSINTALRTALAPGEYLWPMSMPPILPDDPHDLPIAATTPEKREYFDHWLERHRPSEGTPQGAHINLSINQNVIKLLSQELALSEKAVKNHLYKTLAQGFIRYRWVITYLFGASPVAEANFYGPDQQPFDHPVRSIRQSHRYGLGNDFIADYTSVETYARKIQEAVDAGELLKPTDYHGSVRFKGADEMKDLAIEGAKYLELRMLDLDPTSSIGIRTGTIRPIRLLAGYFLMSPAINDRDVNDVLKRADQMNGEVAEEMPTERTQYYEEARAFIERLQQFVNQIQAGPEYQEILYDFEYRINHPETTPSGRLVEKLHNGSLVDYAMRKAIKYQEGAQQALKPFHGFEENNGNLSADLLAKELFGGSWRVNYHE</sequence>
<keyword evidence="12" id="KW-1185">Reference proteome</keyword>
<gene>
    <name evidence="11" type="ORF">FC60_GL000982</name>
</gene>
<keyword evidence="5" id="KW-0547">Nucleotide-binding</keyword>
<keyword evidence="4 8" id="KW-0317">Glutathione biosynthesis</keyword>
<dbReference type="PATRIC" id="fig|1423749.3.peg.996"/>
<evidence type="ECO:0000256" key="1">
    <source>
        <dbReference type="ARBA" id="ARBA00005006"/>
    </source>
</evidence>
<dbReference type="Proteomes" id="UP000051739">
    <property type="component" value="Unassembled WGS sequence"/>
</dbReference>
<dbReference type="GO" id="GO:0005829">
    <property type="term" value="C:cytosol"/>
    <property type="evidence" value="ECO:0007669"/>
    <property type="project" value="TreeGrafter"/>
</dbReference>
<dbReference type="Pfam" id="PF04262">
    <property type="entry name" value="Glu_cys_ligase"/>
    <property type="match status" value="1"/>
</dbReference>
<evidence type="ECO:0000256" key="9">
    <source>
        <dbReference type="RuleBase" id="RU004391"/>
    </source>
</evidence>
<evidence type="ECO:0000313" key="12">
    <source>
        <dbReference type="Proteomes" id="UP000051739"/>
    </source>
</evidence>
<comment type="catalytic activity">
    <reaction evidence="7 9">
        <text>L-cysteine + L-glutamate + ATP = gamma-L-glutamyl-L-cysteine + ADP + phosphate + H(+)</text>
        <dbReference type="Rhea" id="RHEA:13285"/>
        <dbReference type="ChEBI" id="CHEBI:15378"/>
        <dbReference type="ChEBI" id="CHEBI:29985"/>
        <dbReference type="ChEBI" id="CHEBI:30616"/>
        <dbReference type="ChEBI" id="CHEBI:35235"/>
        <dbReference type="ChEBI" id="CHEBI:43474"/>
        <dbReference type="ChEBI" id="CHEBI:58173"/>
        <dbReference type="ChEBI" id="CHEBI:456216"/>
        <dbReference type="EC" id="6.3.2.2"/>
    </reaction>
</comment>